<proteinExistence type="predicted"/>
<organism evidence="2 3">
    <name type="scientific">Ascobolus immersus RN42</name>
    <dbReference type="NCBI Taxonomy" id="1160509"/>
    <lineage>
        <taxon>Eukaryota</taxon>
        <taxon>Fungi</taxon>
        <taxon>Dikarya</taxon>
        <taxon>Ascomycota</taxon>
        <taxon>Pezizomycotina</taxon>
        <taxon>Pezizomycetes</taxon>
        <taxon>Pezizales</taxon>
        <taxon>Ascobolaceae</taxon>
        <taxon>Ascobolus</taxon>
    </lineage>
</organism>
<evidence type="ECO:0000256" key="1">
    <source>
        <dbReference type="SAM" id="MobiDB-lite"/>
    </source>
</evidence>
<dbReference type="AlphaFoldDB" id="A0A3N4HLI6"/>
<feature type="region of interest" description="Disordered" evidence="1">
    <location>
        <begin position="1"/>
        <end position="64"/>
    </location>
</feature>
<reference evidence="2 3" key="1">
    <citation type="journal article" date="2018" name="Nat. Ecol. Evol.">
        <title>Pezizomycetes genomes reveal the molecular basis of ectomycorrhizal truffle lifestyle.</title>
        <authorList>
            <person name="Murat C."/>
            <person name="Payen T."/>
            <person name="Noel B."/>
            <person name="Kuo A."/>
            <person name="Morin E."/>
            <person name="Chen J."/>
            <person name="Kohler A."/>
            <person name="Krizsan K."/>
            <person name="Balestrini R."/>
            <person name="Da Silva C."/>
            <person name="Montanini B."/>
            <person name="Hainaut M."/>
            <person name="Levati E."/>
            <person name="Barry K.W."/>
            <person name="Belfiori B."/>
            <person name="Cichocki N."/>
            <person name="Clum A."/>
            <person name="Dockter R.B."/>
            <person name="Fauchery L."/>
            <person name="Guy J."/>
            <person name="Iotti M."/>
            <person name="Le Tacon F."/>
            <person name="Lindquist E.A."/>
            <person name="Lipzen A."/>
            <person name="Malagnac F."/>
            <person name="Mello A."/>
            <person name="Molinier V."/>
            <person name="Miyauchi S."/>
            <person name="Poulain J."/>
            <person name="Riccioni C."/>
            <person name="Rubini A."/>
            <person name="Sitrit Y."/>
            <person name="Splivallo R."/>
            <person name="Traeger S."/>
            <person name="Wang M."/>
            <person name="Zifcakova L."/>
            <person name="Wipf D."/>
            <person name="Zambonelli A."/>
            <person name="Paolocci F."/>
            <person name="Nowrousian M."/>
            <person name="Ottonello S."/>
            <person name="Baldrian P."/>
            <person name="Spatafora J.W."/>
            <person name="Henrissat B."/>
            <person name="Nagy L.G."/>
            <person name="Aury J.M."/>
            <person name="Wincker P."/>
            <person name="Grigoriev I.V."/>
            <person name="Bonfante P."/>
            <person name="Martin F.M."/>
        </authorList>
    </citation>
    <scope>NUCLEOTIDE SEQUENCE [LARGE SCALE GENOMIC DNA]</scope>
    <source>
        <strain evidence="2 3">RN42</strain>
    </source>
</reference>
<evidence type="ECO:0000313" key="3">
    <source>
        <dbReference type="Proteomes" id="UP000275078"/>
    </source>
</evidence>
<evidence type="ECO:0000313" key="2">
    <source>
        <dbReference type="EMBL" id="RPA74685.1"/>
    </source>
</evidence>
<accession>A0A3N4HLI6</accession>
<feature type="compositionally biased region" description="Basic residues" evidence="1">
    <location>
        <begin position="55"/>
        <end position="64"/>
    </location>
</feature>
<dbReference type="Proteomes" id="UP000275078">
    <property type="component" value="Unassembled WGS sequence"/>
</dbReference>
<sequence>MTNGNDDQKPTVMARGGLDATDGSSSRAVPVKDAAAAAIPHHEIPVSSDPTVKRSGGRKPRARPRSFTIHPRLLHSSQPDGLCGSASFKNPRALFGALEDEPVTSPRLAGPFTKEVQECLDILLGGMPLLRRASPSFDSFVTSRFEPDGINSTEHFLSRLPAKIAMYGIFVAEDTVAIFMTDKARADIRVEAGELAEKVADWCRKNDEVLAGYKTAPTNDRYVLDYPMFSLALELERVAEQIESDEEV</sequence>
<gene>
    <name evidence="2" type="ORF">BJ508DRAFT_332831</name>
</gene>
<dbReference type="EMBL" id="ML119783">
    <property type="protein sequence ID" value="RPA74685.1"/>
    <property type="molecule type" value="Genomic_DNA"/>
</dbReference>
<keyword evidence="3" id="KW-1185">Reference proteome</keyword>
<protein>
    <submittedName>
        <fullName evidence="2">Uncharacterized protein</fullName>
    </submittedName>
</protein>
<name>A0A3N4HLI6_ASCIM</name>